<reference evidence="2 3" key="1">
    <citation type="submission" date="2018-11" db="EMBL/GenBank/DDBJ databases">
        <title>Sequencing the genomes of 1000 actinobacteria strains.</title>
        <authorList>
            <person name="Klenk H.-P."/>
        </authorList>
    </citation>
    <scope>NUCLEOTIDE SEQUENCE [LARGE SCALE GENOMIC DNA]</scope>
    <source>
        <strain evidence="2 3">DSM 9580</strain>
    </source>
</reference>
<name>A0A3N2ARP2_9MICO</name>
<gene>
    <name evidence="2" type="ORF">EDD26_0748</name>
</gene>
<feature type="transmembrane region" description="Helical" evidence="1">
    <location>
        <begin position="104"/>
        <end position="125"/>
    </location>
</feature>
<proteinExistence type="predicted"/>
<comment type="caution">
    <text evidence="2">The sequence shown here is derived from an EMBL/GenBank/DDBJ whole genome shotgun (WGS) entry which is preliminary data.</text>
</comment>
<keyword evidence="1" id="KW-0472">Membrane</keyword>
<evidence type="ECO:0000256" key="1">
    <source>
        <dbReference type="SAM" id="Phobius"/>
    </source>
</evidence>
<dbReference type="RefSeq" id="WP_425453395.1">
    <property type="nucleotide sequence ID" value="NZ_RKHJ01000001.1"/>
</dbReference>
<evidence type="ECO:0000313" key="3">
    <source>
        <dbReference type="Proteomes" id="UP000275456"/>
    </source>
</evidence>
<protein>
    <submittedName>
        <fullName evidence="2">Putative superfamily III holin-X</fullName>
    </submittedName>
</protein>
<keyword evidence="1" id="KW-0812">Transmembrane</keyword>
<keyword evidence="3" id="KW-1185">Reference proteome</keyword>
<feature type="transmembrane region" description="Helical" evidence="1">
    <location>
        <begin position="75"/>
        <end position="98"/>
    </location>
</feature>
<dbReference type="Proteomes" id="UP000275456">
    <property type="component" value="Unassembled WGS sequence"/>
</dbReference>
<organism evidence="2 3">
    <name type="scientific">Agrococcus jenensis</name>
    <dbReference type="NCBI Taxonomy" id="46353"/>
    <lineage>
        <taxon>Bacteria</taxon>
        <taxon>Bacillati</taxon>
        <taxon>Actinomycetota</taxon>
        <taxon>Actinomycetes</taxon>
        <taxon>Micrococcales</taxon>
        <taxon>Microbacteriaceae</taxon>
        <taxon>Agrococcus</taxon>
    </lineage>
</organism>
<dbReference type="Pfam" id="PF07332">
    <property type="entry name" value="Phage_holin_3_6"/>
    <property type="match status" value="1"/>
</dbReference>
<accession>A0A3N2ARP2</accession>
<dbReference type="InterPro" id="IPR009937">
    <property type="entry name" value="Phage_holin_3_6"/>
</dbReference>
<evidence type="ECO:0000313" key="2">
    <source>
        <dbReference type="EMBL" id="ROR65382.1"/>
    </source>
</evidence>
<dbReference type="AlphaFoldDB" id="A0A3N2ARP2"/>
<sequence>MSSTEYGAPGAHAAHEDPVVAAATNDAERRAAQQSIGDIVGDLMQDVSALMRDEIALAKAEGIEQAKRAGKGAGMLGGAGYAGHLVVLFLSLTLMFVLGDLLDHLGWGALIVAIIWAVVALVLFLQGRKALKQVEPMPETVDSVKHIPDALHTKEENR</sequence>
<keyword evidence="1" id="KW-1133">Transmembrane helix</keyword>
<dbReference type="EMBL" id="RKHJ01000001">
    <property type="protein sequence ID" value="ROR65382.1"/>
    <property type="molecule type" value="Genomic_DNA"/>
</dbReference>